<evidence type="ECO:0008006" key="3">
    <source>
        <dbReference type="Google" id="ProtNLM"/>
    </source>
</evidence>
<protein>
    <recommendedName>
        <fullName evidence="3">2'-5' RNA ligase superfamily protein</fullName>
    </recommendedName>
</protein>
<reference evidence="1 2" key="1">
    <citation type="submission" date="2017-03" db="EMBL/GenBank/DDBJ databases">
        <title>Isolation of Levoglucosan Utilizing Bacteria.</title>
        <authorList>
            <person name="Arya A.S."/>
        </authorList>
    </citation>
    <scope>NUCLEOTIDE SEQUENCE [LARGE SCALE GENOMIC DNA]</scope>
    <source>
        <strain evidence="1 2">MEC069</strain>
    </source>
</reference>
<dbReference type="InterPro" id="IPR050580">
    <property type="entry name" value="2H_phosphoesterase_YjcG-like"/>
</dbReference>
<dbReference type="Proteomes" id="UP000298246">
    <property type="component" value="Unassembled WGS sequence"/>
</dbReference>
<dbReference type="Gene3D" id="3.90.1140.10">
    <property type="entry name" value="Cyclic phosphodiesterase"/>
    <property type="match status" value="1"/>
</dbReference>
<gene>
    <name evidence="1" type="ORF">B5M42_24240</name>
</gene>
<dbReference type="PANTHER" id="PTHR40037:SF1">
    <property type="entry name" value="PHOSPHOESTERASE SAOUHSC_00951-RELATED"/>
    <property type="match status" value="1"/>
</dbReference>
<comment type="caution">
    <text evidence="1">The sequence shown here is derived from an EMBL/GenBank/DDBJ whole genome shotgun (WGS) entry which is preliminary data.</text>
</comment>
<keyword evidence="2" id="KW-1185">Reference proteome</keyword>
<dbReference type="EMBL" id="MYFO01000063">
    <property type="protein sequence ID" value="TFE82926.1"/>
    <property type="molecule type" value="Genomic_DNA"/>
</dbReference>
<organism evidence="1 2">
    <name type="scientific">Paenibacillus athensensis</name>
    <dbReference type="NCBI Taxonomy" id="1967502"/>
    <lineage>
        <taxon>Bacteria</taxon>
        <taxon>Bacillati</taxon>
        <taxon>Bacillota</taxon>
        <taxon>Bacilli</taxon>
        <taxon>Bacillales</taxon>
        <taxon>Paenibacillaceae</taxon>
        <taxon>Paenibacillus</taxon>
    </lineage>
</organism>
<evidence type="ECO:0000313" key="1">
    <source>
        <dbReference type="EMBL" id="TFE82926.1"/>
    </source>
</evidence>
<name>A0A4Y8PQH8_9BACL</name>
<dbReference type="SUPFAM" id="SSF55144">
    <property type="entry name" value="LigT-like"/>
    <property type="match status" value="1"/>
</dbReference>
<sequence>MHRVLCGEQLSEGGKPYHYTPHLTIGQQMGDDELHDVLASLKQRKLDLTTRIDRVHLLYQTDNSAWTVHQTFLLRG</sequence>
<dbReference type="PANTHER" id="PTHR40037">
    <property type="entry name" value="PHOSPHOESTERASE YJCG-RELATED"/>
    <property type="match status" value="1"/>
</dbReference>
<proteinExistence type="predicted"/>
<accession>A0A4Y8PQH8</accession>
<dbReference type="Pfam" id="PF13563">
    <property type="entry name" value="2_5_RNA_ligase2"/>
    <property type="match status" value="1"/>
</dbReference>
<evidence type="ECO:0000313" key="2">
    <source>
        <dbReference type="Proteomes" id="UP000298246"/>
    </source>
</evidence>
<dbReference type="AlphaFoldDB" id="A0A4Y8PQH8"/>
<dbReference type="InterPro" id="IPR009097">
    <property type="entry name" value="Cyclic_Pdiesterase"/>
</dbReference>